<dbReference type="SMART" id="SM00327">
    <property type="entry name" value="VWA"/>
    <property type="match status" value="1"/>
</dbReference>
<evidence type="ECO:0000313" key="3">
    <source>
        <dbReference type="Proteomes" id="UP000680185"/>
    </source>
</evidence>
<feature type="domain" description="VWFA" evidence="1">
    <location>
        <begin position="199"/>
        <end position="475"/>
    </location>
</feature>
<name>A0A8T4L280_9ARCH</name>
<dbReference type="AlphaFoldDB" id="A0A8T4L280"/>
<sequence length="678" mass="72438">MPGDYEFEGTLCSDWGDTGGGVYGCLDPNPIKETLKINVGAPPTPEPVFDSYCDIGINEGSGASLGPSACIGSKCTLNAGSNYTLNINTTNKEPSTIWSPTCDNNPPTGECNQEIGLYAALKKAGISAGITTAFNFGASSPVRNPQSVDENALVLGDNQPPGSSNYLMSSAFNAGTAGLYDLLVGTSGYGLPQVNTKAAIMIIIDHSGSMLKDFTGNDPAPGEEPKIEAADREAERIIEQLYNNFGSSKAATNLKIAIMNYKNDTTTGEFESRVTTCATQQLEPYDSNGCFMAVTNVSALQNLVHKQGVNAGGTRTGAAIDIANRMFERAIYRGGVTSEWKKIMIIITDGQSTTGSGSDATVANFIINPDGSYRLCDEGNTANTYQCLRETTNGVNNDSFETHFGNDTSTNPKGYVSDQVDKANAAPLNITTYGLGIGTGGGIDCDEIHSMTPDIACPLDSDKFSEEIDKIINSLSVDKFGDPCSKEIEIIEPAKSCMLGPSNVDVVVGGTQEFRAECSSEATFDPNKLVNCPTLNWSLSPPAQGTLYDLSPAENAKRNFKAENITQLLPFSEDVVAASTTPTFECRATVTIQRDRDSECIFTDPLMQISFYKDNCSDLQDPDNLELGTEYCAKVTMKNKGLQAWNDDGVTTPPDPLTGDHFRLGIASQWTIECSLTQ</sequence>
<dbReference type="Gene3D" id="3.40.50.410">
    <property type="entry name" value="von Willebrand factor, type A domain"/>
    <property type="match status" value="1"/>
</dbReference>
<dbReference type="InterPro" id="IPR036465">
    <property type="entry name" value="vWFA_dom_sf"/>
</dbReference>
<dbReference type="SUPFAM" id="SSF53300">
    <property type="entry name" value="vWA-like"/>
    <property type="match status" value="1"/>
</dbReference>
<comment type="caution">
    <text evidence="2">The sequence shown here is derived from an EMBL/GenBank/DDBJ whole genome shotgun (WGS) entry which is preliminary data.</text>
</comment>
<dbReference type="Pfam" id="PF13519">
    <property type="entry name" value="VWA_2"/>
    <property type="match status" value="1"/>
</dbReference>
<dbReference type="PROSITE" id="PS50234">
    <property type="entry name" value="VWFA"/>
    <property type="match status" value="1"/>
</dbReference>
<reference evidence="2" key="1">
    <citation type="submission" date="2021-03" db="EMBL/GenBank/DDBJ databases">
        <authorList>
            <person name="Jaffe A."/>
        </authorList>
    </citation>
    <scope>NUCLEOTIDE SEQUENCE</scope>
    <source>
        <strain evidence="2">RIFCSPLOWO2_01_FULL_43_13</strain>
    </source>
</reference>
<protein>
    <submittedName>
        <fullName evidence="2">VWA domain-containing protein</fullName>
    </submittedName>
</protein>
<evidence type="ECO:0000313" key="2">
    <source>
        <dbReference type="EMBL" id="MBS3057885.1"/>
    </source>
</evidence>
<dbReference type="InterPro" id="IPR002035">
    <property type="entry name" value="VWF_A"/>
</dbReference>
<dbReference type="EMBL" id="JAGVWB010000004">
    <property type="protein sequence ID" value="MBS3057885.1"/>
    <property type="molecule type" value="Genomic_DNA"/>
</dbReference>
<evidence type="ECO:0000259" key="1">
    <source>
        <dbReference type="PROSITE" id="PS50234"/>
    </source>
</evidence>
<gene>
    <name evidence="2" type="ORF">J4478_00610</name>
</gene>
<dbReference type="CDD" id="cd00198">
    <property type="entry name" value="vWFA"/>
    <property type="match status" value="1"/>
</dbReference>
<dbReference type="Proteomes" id="UP000680185">
    <property type="component" value="Unassembled WGS sequence"/>
</dbReference>
<reference evidence="2" key="2">
    <citation type="submission" date="2021-05" db="EMBL/GenBank/DDBJ databases">
        <title>Protein family content uncovers lineage relationships and bacterial pathway maintenance mechanisms in DPANN archaea.</title>
        <authorList>
            <person name="Castelle C.J."/>
            <person name="Meheust R."/>
            <person name="Jaffe A.L."/>
            <person name="Seitz K."/>
            <person name="Gong X."/>
            <person name="Baker B.J."/>
            <person name="Banfield J.F."/>
        </authorList>
    </citation>
    <scope>NUCLEOTIDE SEQUENCE</scope>
    <source>
        <strain evidence="2">RIFCSPLOWO2_01_FULL_43_13</strain>
    </source>
</reference>
<proteinExistence type="predicted"/>
<accession>A0A8T4L280</accession>
<organism evidence="2 3">
    <name type="scientific">Candidatus Iainarchaeum sp</name>
    <dbReference type="NCBI Taxonomy" id="3101447"/>
    <lineage>
        <taxon>Archaea</taxon>
        <taxon>Candidatus Iainarchaeota</taxon>
        <taxon>Candidatus Iainarchaeia</taxon>
        <taxon>Candidatus Iainarchaeales</taxon>
        <taxon>Candidatus Iainarchaeaceae</taxon>
        <taxon>Candidatus Iainarchaeum</taxon>
    </lineage>
</organism>